<reference evidence="1 2" key="1">
    <citation type="journal article" date="2017" name="Gigascience">
        <title>Genome sequence of the small brown planthopper, Laodelphax striatellus.</title>
        <authorList>
            <person name="Zhu J."/>
            <person name="Jiang F."/>
            <person name="Wang X."/>
            <person name="Yang P."/>
            <person name="Bao Y."/>
            <person name="Zhao W."/>
            <person name="Wang W."/>
            <person name="Lu H."/>
            <person name="Wang Q."/>
            <person name="Cui N."/>
            <person name="Li J."/>
            <person name="Chen X."/>
            <person name="Luo L."/>
            <person name="Yu J."/>
            <person name="Kang L."/>
            <person name="Cui F."/>
        </authorList>
    </citation>
    <scope>NUCLEOTIDE SEQUENCE [LARGE SCALE GENOMIC DNA]</scope>
    <source>
        <strain evidence="1">Lst14</strain>
    </source>
</reference>
<name>A0A482WTN9_LAOST</name>
<gene>
    <name evidence="1" type="ORF">LSTR_LSTR004657</name>
</gene>
<dbReference type="AlphaFoldDB" id="A0A482WTN9"/>
<dbReference type="EMBL" id="QKKF02025464">
    <property type="protein sequence ID" value="RZF36969.1"/>
    <property type="molecule type" value="Genomic_DNA"/>
</dbReference>
<sequence length="104" mass="11906">MEFQNLIMLSREDPPLASYKERIRAVLQQIILEQRLEAERPLFQTYSNLLDMSTAHSEFTRSISEYEGSLTESQINSIKMSCFQGSDIFYSGSCQTATSIHDDS</sequence>
<dbReference type="OrthoDB" id="10306116at2759"/>
<dbReference type="InParanoid" id="A0A482WTN9"/>
<keyword evidence="2" id="KW-1185">Reference proteome</keyword>
<organism evidence="1 2">
    <name type="scientific">Laodelphax striatellus</name>
    <name type="common">Small brown planthopper</name>
    <name type="synonym">Delphax striatella</name>
    <dbReference type="NCBI Taxonomy" id="195883"/>
    <lineage>
        <taxon>Eukaryota</taxon>
        <taxon>Metazoa</taxon>
        <taxon>Ecdysozoa</taxon>
        <taxon>Arthropoda</taxon>
        <taxon>Hexapoda</taxon>
        <taxon>Insecta</taxon>
        <taxon>Pterygota</taxon>
        <taxon>Neoptera</taxon>
        <taxon>Paraneoptera</taxon>
        <taxon>Hemiptera</taxon>
        <taxon>Auchenorrhyncha</taxon>
        <taxon>Fulgoroidea</taxon>
        <taxon>Delphacidae</taxon>
        <taxon>Criomorphinae</taxon>
        <taxon>Laodelphax</taxon>
    </lineage>
</organism>
<accession>A0A482WTN9</accession>
<evidence type="ECO:0000313" key="1">
    <source>
        <dbReference type="EMBL" id="RZF36969.1"/>
    </source>
</evidence>
<dbReference type="Proteomes" id="UP000291343">
    <property type="component" value="Unassembled WGS sequence"/>
</dbReference>
<evidence type="ECO:0000313" key="2">
    <source>
        <dbReference type="Proteomes" id="UP000291343"/>
    </source>
</evidence>
<comment type="caution">
    <text evidence="1">The sequence shown here is derived from an EMBL/GenBank/DDBJ whole genome shotgun (WGS) entry which is preliminary data.</text>
</comment>
<protein>
    <submittedName>
        <fullName evidence="1">Uncharacterized protein</fullName>
    </submittedName>
</protein>
<proteinExistence type="predicted"/>